<dbReference type="EMBL" id="CP035704">
    <property type="protein sequence ID" value="QBB70522.1"/>
    <property type="molecule type" value="Genomic_DNA"/>
</dbReference>
<comment type="subunit">
    <text evidence="2 4">Monomer.</text>
</comment>
<dbReference type="GO" id="GO:0017111">
    <property type="term" value="F:ribonucleoside triphosphate phosphatase activity"/>
    <property type="evidence" value="ECO:0007669"/>
    <property type="project" value="InterPro"/>
</dbReference>
<evidence type="ECO:0000256" key="2">
    <source>
        <dbReference type="ARBA" id="ARBA00011245"/>
    </source>
</evidence>
<dbReference type="Pfam" id="PF00293">
    <property type="entry name" value="NUDIX"/>
    <property type="match status" value="1"/>
</dbReference>
<dbReference type="Gene3D" id="3.90.79.10">
    <property type="entry name" value="Nucleoside Triphosphate Pyrophosphohydrolase"/>
    <property type="match status" value="1"/>
</dbReference>
<dbReference type="OrthoDB" id="8594221at2"/>
<dbReference type="GO" id="GO:0017110">
    <property type="term" value="F:nucleoside diphosphate phosphatase activity"/>
    <property type="evidence" value="ECO:0007669"/>
    <property type="project" value="InterPro"/>
</dbReference>
<evidence type="ECO:0000256" key="3">
    <source>
        <dbReference type="ARBA" id="ARBA00015552"/>
    </source>
</evidence>
<dbReference type="SUPFAM" id="SSF55811">
    <property type="entry name" value="Nudix"/>
    <property type="match status" value="1"/>
</dbReference>
<sequence>MNDSSNPSAPDVDTVWRPDVTVAAIVPRGETFLLVEEIIRGKLMLNQPAGHLEANESLPTASVRETLEETGWEIQLDALVGIYQWTAPDSELGFLRFTFAAHALRHHAERALDAGIVRTLWLTRDEIAAESARLRSPMVLRSIDDYLAGKRFPLDAVHAMLPAPLPRDASAPI</sequence>
<dbReference type="Proteomes" id="UP000291562">
    <property type="component" value="Chromosome"/>
</dbReference>
<dbReference type="PANTHER" id="PTHR43222:SF11">
    <property type="entry name" value="PHOSPHATASE NUDJ"/>
    <property type="match status" value="1"/>
</dbReference>
<evidence type="ECO:0000259" key="5">
    <source>
        <dbReference type="PROSITE" id="PS51462"/>
    </source>
</evidence>
<dbReference type="PANTHER" id="PTHR43222">
    <property type="entry name" value="NUDIX HYDROLASE 23"/>
    <property type="match status" value="1"/>
</dbReference>
<keyword evidence="4" id="KW-0460">Magnesium</keyword>
<accession>A0A411HJ18</accession>
<proteinExistence type="inferred from homology"/>
<evidence type="ECO:0000313" key="7">
    <source>
        <dbReference type="Proteomes" id="UP000291562"/>
    </source>
</evidence>
<comment type="similarity">
    <text evidence="1 4">Belongs to the Nudix hydrolase family. NudJ subfamily.</text>
</comment>
<comment type="cofactor">
    <cofactor evidence="4">
        <name>Mg(2+)</name>
        <dbReference type="ChEBI" id="CHEBI:18420"/>
    </cofactor>
</comment>
<dbReference type="InterPro" id="IPR015797">
    <property type="entry name" value="NUDIX_hydrolase-like_dom_sf"/>
</dbReference>
<evidence type="ECO:0000313" key="6">
    <source>
        <dbReference type="EMBL" id="QBB70522.1"/>
    </source>
</evidence>
<dbReference type="RefSeq" id="WP_129832780.1">
    <property type="nucleotide sequence ID" value="NZ_CP035704.1"/>
</dbReference>
<reference evidence="6 7" key="1">
    <citation type="submission" date="2019-01" db="EMBL/GenBank/DDBJ databases">
        <title>Pseudolysobacter antarctica gen. nov., sp. nov., isolated from Fildes Peninsula, Antarctica.</title>
        <authorList>
            <person name="Wei Z."/>
            <person name="Peng F."/>
        </authorList>
    </citation>
    <scope>NUCLEOTIDE SEQUENCE [LARGE SCALE GENOMIC DNA]</scope>
    <source>
        <strain evidence="6 7">AQ6-296</strain>
    </source>
</reference>
<protein>
    <recommendedName>
        <fullName evidence="3 4">Phosphatase NudJ</fullName>
        <ecNumber evidence="4">3.6.1.-</ecNumber>
    </recommendedName>
</protein>
<dbReference type="CDD" id="cd03675">
    <property type="entry name" value="NUDIX_Hydrolase"/>
    <property type="match status" value="1"/>
</dbReference>
<dbReference type="GO" id="GO:0004787">
    <property type="term" value="F:thiamine diphosphate phosphatase activity"/>
    <property type="evidence" value="ECO:0007669"/>
    <property type="project" value="InterPro"/>
</dbReference>
<evidence type="ECO:0000256" key="1">
    <source>
        <dbReference type="ARBA" id="ARBA00007608"/>
    </source>
</evidence>
<name>A0A411HJ18_9GAMM</name>
<feature type="domain" description="Nudix hydrolase" evidence="5">
    <location>
        <begin position="15"/>
        <end position="159"/>
    </location>
</feature>
<dbReference type="PROSITE" id="PS51462">
    <property type="entry name" value="NUDIX"/>
    <property type="match status" value="1"/>
</dbReference>
<organism evidence="6 7">
    <name type="scientific">Pseudolysobacter antarcticus</name>
    <dbReference type="NCBI Taxonomy" id="2511995"/>
    <lineage>
        <taxon>Bacteria</taxon>
        <taxon>Pseudomonadati</taxon>
        <taxon>Pseudomonadota</taxon>
        <taxon>Gammaproteobacteria</taxon>
        <taxon>Lysobacterales</taxon>
        <taxon>Rhodanobacteraceae</taxon>
        <taxon>Pseudolysobacter</taxon>
    </lineage>
</organism>
<keyword evidence="7" id="KW-1185">Reference proteome</keyword>
<dbReference type="KEGG" id="xbc:ELE36_09185"/>
<dbReference type="InterPro" id="IPR033713">
    <property type="entry name" value="NudJ"/>
</dbReference>
<evidence type="ECO:0000256" key="4">
    <source>
        <dbReference type="RuleBase" id="RU364043"/>
    </source>
</evidence>
<keyword evidence="4 6" id="KW-0378">Hydrolase</keyword>
<dbReference type="AlphaFoldDB" id="A0A411HJ18"/>
<gene>
    <name evidence="4" type="primary">nudJ</name>
    <name evidence="6" type="ORF">ELE36_09185</name>
</gene>
<dbReference type="EC" id="3.6.1.-" evidence="4"/>
<dbReference type="InterPro" id="IPR000086">
    <property type="entry name" value="NUDIX_hydrolase_dom"/>
</dbReference>